<keyword evidence="2" id="KW-1185">Reference proteome</keyword>
<organism evidence="1 2">
    <name type="scientific">Tautonia sociabilis</name>
    <dbReference type="NCBI Taxonomy" id="2080755"/>
    <lineage>
        <taxon>Bacteria</taxon>
        <taxon>Pseudomonadati</taxon>
        <taxon>Planctomycetota</taxon>
        <taxon>Planctomycetia</taxon>
        <taxon>Isosphaerales</taxon>
        <taxon>Isosphaeraceae</taxon>
        <taxon>Tautonia</taxon>
    </lineage>
</organism>
<proteinExistence type="predicted"/>
<protein>
    <recommendedName>
        <fullName evidence="3">Exo-alpha-sialidase</fullName>
    </recommendedName>
</protein>
<dbReference type="EMBL" id="RYZH01000093">
    <property type="protein sequence ID" value="RUL81424.1"/>
    <property type="molecule type" value="Genomic_DNA"/>
</dbReference>
<dbReference type="RefSeq" id="WP_126728188.1">
    <property type="nucleotide sequence ID" value="NZ_RYZH01000093.1"/>
</dbReference>
<evidence type="ECO:0000313" key="1">
    <source>
        <dbReference type="EMBL" id="RUL81424.1"/>
    </source>
</evidence>
<dbReference type="AlphaFoldDB" id="A0A432MC27"/>
<accession>A0A432MC27</accession>
<name>A0A432MC27_9BACT</name>
<evidence type="ECO:0000313" key="2">
    <source>
        <dbReference type="Proteomes" id="UP000280296"/>
    </source>
</evidence>
<evidence type="ECO:0008006" key="3">
    <source>
        <dbReference type="Google" id="ProtNLM"/>
    </source>
</evidence>
<dbReference type="Proteomes" id="UP000280296">
    <property type="component" value="Unassembled WGS sequence"/>
</dbReference>
<reference evidence="1 2" key="2">
    <citation type="submission" date="2019-01" db="EMBL/GenBank/DDBJ databases">
        <title>Tautonia sociabilis, a novel thermotolerant planctomycete of Isosphaeraceae family, isolated from a 4000 m deep subterranean habitat.</title>
        <authorList>
            <person name="Kovaleva O.L."/>
            <person name="Elcheninov A.G."/>
            <person name="Van Heerden E."/>
            <person name="Toshchakov S.V."/>
            <person name="Novikov A."/>
            <person name="Bonch-Osmolovskaya E.A."/>
            <person name="Kublanov I.V."/>
        </authorList>
    </citation>
    <scope>NUCLEOTIDE SEQUENCE [LARGE SCALE GENOMIC DNA]</scope>
    <source>
        <strain evidence="1 2">GM2012</strain>
    </source>
</reference>
<dbReference type="OrthoDB" id="183671at2"/>
<reference evidence="1 2" key="1">
    <citation type="submission" date="2018-12" db="EMBL/GenBank/DDBJ databases">
        <authorList>
            <person name="Toschakov S.V."/>
        </authorList>
    </citation>
    <scope>NUCLEOTIDE SEQUENCE [LARGE SCALE GENOMIC DNA]</scope>
    <source>
        <strain evidence="1 2">GM2012</strain>
    </source>
</reference>
<sequence>MWTSRDEGASWDRFKTLTSDSEYNHTYVRRPLAAHPGFYALWADGHAFEPSPSRLYFTDRDGSHVWRLPERIEGERAKPELVP</sequence>
<comment type="caution">
    <text evidence="1">The sequence shown here is derived from an EMBL/GenBank/DDBJ whole genome shotgun (WGS) entry which is preliminary data.</text>
</comment>
<gene>
    <name evidence="1" type="ORF">TsocGM_25005</name>
</gene>